<evidence type="ECO:0000256" key="1">
    <source>
        <dbReference type="ARBA" id="ARBA00001946"/>
    </source>
</evidence>
<keyword evidence="2 5" id="KW-0378">Hydrolase</keyword>
<proteinExistence type="predicted"/>
<evidence type="ECO:0000256" key="4">
    <source>
        <dbReference type="SAM" id="MobiDB-lite"/>
    </source>
</evidence>
<dbReference type="PROSITE" id="PS01228">
    <property type="entry name" value="COF_1"/>
    <property type="match status" value="1"/>
</dbReference>
<dbReference type="PANTHER" id="PTHR47267">
    <property type="match status" value="1"/>
</dbReference>
<dbReference type="EMBL" id="GQ153667">
    <property type="protein sequence ID" value="ACS87873.1"/>
    <property type="molecule type" value="Genomic_DNA"/>
</dbReference>
<feature type="region of interest" description="Disordered" evidence="4">
    <location>
        <begin position="152"/>
        <end position="185"/>
    </location>
</feature>
<evidence type="ECO:0000256" key="2">
    <source>
        <dbReference type="ARBA" id="ARBA00022801"/>
    </source>
</evidence>
<keyword evidence="3" id="KW-0460">Magnesium</keyword>
<protein>
    <submittedName>
        <fullName evidence="5">Haloacid dehalogenase-like hydrolase-like protein</fullName>
    </submittedName>
</protein>
<dbReference type="Pfam" id="PF08282">
    <property type="entry name" value="Hydrolase_3"/>
    <property type="match status" value="2"/>
</dbReference>
<evidence type="ECO:0000256" key="3">
    <source>
        <dbReference type="ARBA" id="ARBA00022842"/>
    </source>
</evidence>
<name>C6K3T4_9TRYP</name>
<dbReference type="Gene3D" id="3.40.50.1000">
    <property type="entry name" value="HAD superfamily/HAD-like"/>
    <property type="match status" value="2"/>
</dbReference>
<dbReference type="InterPro" id="IPR036412">
    <property type="entry name" value="HAD-like_sf"/>
</dbReference>
<dbReference type="PROSITE" id="PS01229">
    <property type="entry name" value="COF_2"/>
    <property type="match status" value="1"/>
</dbReference>
<evidence type="ECO:0000313" key="5">
    <source>
        <dbReference type="EMBL" id="ACS87873.1"/>
    </source>
</evidence>
<accession>C6K3T4</accession>
<dbReference type="SUPFAM" id="SSF56784">
    <property type="entry name" value="HAD-like"/>
    <property type="match status" value="1"/>
</dbReference>
<dbReference type="GO" id="GO:0016787">
    <property type="term" value="F:hydrolase activity"/>
    <property type="evidence" value="ECO:0007669"/>
    <property type="project" value="UniProtKB-KW"/>
</dbReference>
<gene>
    <name evidence="5" type="ORF">CDFL9H15_08</name>
</gene>
<dbReference type="InterPro" id="IPR023214">
    <property type="entry name" value="HAD_sf"/>
</dbReference>
<sequence>MSDAPATFRIVASDMDGTLLNSAHKITPYTMETLFQLSVRFNVKFIFATGRHHLSVHDAWEALSTYFAQRYEEYHAEQIAAAESSGKTPEKSAAPGFFLVTSNGARIHDPQGKLIVQHNLDPEIVRALYLQYGLPYTARHGPDAQKEHAIGSSPYLAQPPTPVPEDAEVGAREGDDEHPEETVSTSTYTTDAWYITVPFMPLPEMEKKFGVRPFVVPFDAADPANATRSVFDEFPLEDVGKVCFRCSDKHILDRMEHNIKLQFGDRVSVALSSTCCLDVMASGISKASALKEVVSLLSSQAATHDTRVFTMDDVISFGDSMNDEEMLAAAGKGCVMRNAQERLKKCLPQCEVIRTNEQNGVAVKLREIFHMEV</sequence>
<comment type="cofactor">
    <cofactor evidence="1">
        <name>Mg(2+)</name>
        <dbReference type="ChEBI" id="CHEBI:18420"/>
    </cofactor>
</comment>
<dbReference type="Gene3D" id="3.30.1240.10">
    <property type="match status" value="1"/>
</dbReference>
<organism evidence="5">
    <name type="scientific">Angomonas deanei</name>
    <dbReference type="NCBI Taxonomy" id="59799"/>
    <lineage>
        <taxon>Eukaryota</taxon>
        <taxon>Discoba</taxon>
        <taxon>Euglenozoa</taxon>
        <taxon>Kinetoplastea</taxon>
        <taxon>Metakinetoplastina</taxon>
        <taxon>Trypanosomatida</taxon>
        <taxon>Trypanosomatidae</taxon>
        <taxon>Strigomonadinae</taxon>
        <taxon>Angomonas</taxon>
    </lineage>
</organism>
<reference evidence="5" key="1">
    <citation type="submission" date="2009-05" db="EMBL/GenBank/DDBJ databases">
        <title>The evolution of amastin surface glycoproteins in trypanosomatid parasites.</title>
        <authorList>
            <person name="Jackson A.P."/>
        </authorList>
    </citation>
    <scope>NUCLEOTIDE SEQUENCE</scope>
    <source>
        <strain evidence="5">ATCC 30255</strain>
    </source>
</reference>
<dbReference type="PANTHER" id="PTHR47267:SF4">
    <property type="entry name" value="PYRIDOXAL PHOSPHATE PHOSPHATASE YIGL"/>
    <property type="match status" value="1"/>
</dbReference>
<dbReference type="AlphaFoldDB" id="C6K3T4"/>